<keyword evidence="3" id="KW-0274">FAD</keyword>
<evidence type="ECO:0000256" key="4">
    <source>
        <dbReference type="ARBA" id="ARBA00023002"/>
    </source>
</evidence>
<dbReference type="Proteomes" id="UP000627838">
    <property type="component" value="Unassembled WGS sequence"/>
</dbReference>
<evidence type="ECO:0000313" key="6">
    <source>
        <dbReference type="EMBL" id="MBE1530822.1"/>
    </source>
</evidence>
<keyword evidence="7" id="KW-1185">Reference proteome</keyword>
<reference evidence="6 7" key="1">
    <citation type="submission" date="2020-10" db="EMBL/GenBank/DDBJ databases">
        <title>Sequencing the genomes of 1000 actinobacteria strains.</title>
        <authorList>
            <person name="Klenk H.-P."/>
        </authorList>
    </citation>
    <scope>NUCLEOTIDE SEQUENCE [LARGE SCALE GENOMIC DNA]</scope>
    <source>
        <strain evidence="6 7">DSM 46744</strain>
    </source>
</reference>
<dbReference type="SUPFAM" id="SSF56425">
    <property type="entry name" value="Succinate dehydrogenase/fumarate reductase flavoprotein, catalytic domain"/>
    <property type="match status" value="1"/>
</dbReference>
<dbReference type="GO" id="GO:0047571">
    <property type="term" value="F:3-oxosteroid 1-dehydrogenase activity"/>
    <property type="evidence" value="ECO:0007669"/>
    <property type="project" value="UniProtKB-EC"/>
</dbReference>
<dbReference type="EC" id="1.3.99.4" evidence="6"/>
<evidence type="ECO:0000259" key="5">
    <source>
        <dbReference type="Pfam" id="PF00890"/>
    </source>
</evidence>
<dbReference type="PANTHER" id="PTHR43400">
    <property type="entry name" value="FUMARATE REDUCTASE"/>
    <property type="match status" value="1"/>
</dbReference>
<dbReference type="EMBL" id="JADBDZ010000001">
    <property type="protein sequence ID" value="MBE1530822.1"/>
    <property type="molecule type" value="Genomic_DNA"/>
</dbReference>
<dbReference type="Pfam" id="PF00890">
    <property type="entry name" value="FAD_binding_2"/>
    <property type="match status" value="1"/>
</dbReference>
<name>A0ABR9JJV4_9ACTN</name>
<organism evidence="6 7">
    <name type="scientific">Actinomadura algeriensis</name>
    <dbReference type="NCBI Taxonomy" id="1679523"/>
    <lineage>
        <taxon>Bacteria</taxon>
        <taxon>Bacillati</taxon>
        <taxon>Actinomycetota</taxon>
        <taxon>Actinomycetes</taxon>
        <taxon>Streptosporangiales</taxon>
        <taxon>Thermomonosporaceae</taxon>
        <taxon>Actinomadura</taxon>
    </lineage>
</organism>
<protein>
    <submittedName>
        <fullName evidence="6">3-oxosteroid 1-dehydrogenase</fullName>
        <ecNumber evidence="6">1.3.99.4</ecNumber>
    </submittedName>
</protein>
<dbReference type="InterPro" id="IPR050315">
    <property type="entry name" value="FAD-oxidoreductase_2"/>
</dbReference>
<evidence type="ECO:0000313" key="7">
    <source>
        <dbReference type="Proteomes" id="UP000627838"/>
    </source>
</evidence>
<evidence type="ECO:0000256" key="3">
    <source>
        <dbReference type="ARBA" id="ARBA00022827"/>
    </source>
</evidence>
<dbReference type="InterPro" id="IPR027477">
    <property type="entry name" value="Succ_DH/fumarate_Rdtase_cat_sf"/>
</dbReference>
<evidence type="ECO:0000256" key="2">
    <source>
        <dbReference type="ARBA" id="ARBA00022630"/>
    </source>
</evidence>
<comment type="cofactor">
    <cofactor evidence="1">
        <name>FAD</name>
        <dbReference type="ChEBI" id="CHEBI:57692"/>
    </cofactor>
</comment>
<evidence type="ECO:0000256" key="1">
    <source>
        <dbReference type="ARBA" id="ARBA00001974"/>
    </source>
</evidence>
<sequence length="505" mass="52323">MGEWSDEYDVVVAGSGAAALAGALAAAAGGRRTAVLEKTALLGGTTAYAGASIWLPGSRVQERAGIDDDSTETARTYLKALLGDDAAELREAFLEAAPRVVEFLESDPAVEFEWQAFPEYYDAPGRTARGRSFVPKPLPIERLGELAALVRPPVDRDRAGLSHDPSAPLAQGRALIGRLALAFTNTGRGDVRTGTALTSLVVEDGRVVGVEARGPDGPVRLRARHGVLLAAGGFESSAALREERAVAGSAEWTMAPEGSNTGEAIAAAVAAGAATGNLHEAWFCPGLVTPDGRAAFTLGFRGGLIVDGTGRRFANESLPYDRMGREMAAATGPLHLIFDAKSKGVPAITIPAADPEEHLAAGTWVKAGTLAELAAKIGVPGDALAATVERFNGFAAKGADEDFHRGEDIYDRYFTGGGHGLVAVDEGPFCAARMVVSDLGTKGGLRIDPDARVLDASDRPIPGLYAAGNTTASFTGPIYPGPGVPIGTGMAFAYRAVQAMTSEEK</sequence>
<proteinExistence type="predicted"/>
<accession>A0ABR9JJV4</accession>
<keyword evidence="4 6" id="KW-0560">Oxidoreductase</keyword>
<dbReference type="RefSeq" id="WP_192757784.1">
    <property type="nucleotide sequence ID" value="NZ_JADBDZ010000001.1"/>
</dbReference>
<dbReference type="InterPro" id="IPR036188">
    <property type="entry name" value="FAD/NAD-bd_sf"/>
</dbReference>
<comment type="caution">
    <text evidence="6">The sequence shown here is derived from an EMBL/GenBank/DDBJ whole genome shotgun (WGS) entry which is preliminary data.</text>
</comment>
<dbReference type="Gene3D" id="3.50.50.60">
    <property type="entry name" value="FAD/NAD(P)-binding domain"/>
    <property type="match status" value="2"/>
</dbReference>
<dbReference type="SUPFAM" id="SSF51905">
    <property type="entry name" value="FAD/NAD(P)-binding domain"/>
    <property type="match status" value="1"/>
</dbReference>
<dbReference type="InterPro" id="IPR003953">
    <property type="entry name" value="FAD-dep_OxRdtase_2_FAD-bd"/>
</dbReference>
<gene>
    <name evidence="6" type="ORF">H4W34_000655</name>
</gene>
<keyword evidence="2" id="KW-0285">Flavoprotein</keyword>
<feature type="domain" description="FAD-dependent oxidoreductase 2 FAD-binding" evidence="5">
    <location>
        <begin position="9"/>
        <end position="485"/>
    </location>
</feature>
<dbReference type="PANTHER" id="PTHR43400:SF10">
    <property type="entry name" value="3-OXOSTEROID 1-DEHYDROGENASE"/>
    <property type="match status" value="1"/>
</dbReference>